<dbReference type="PANTHER" id="PTHR35792">
    <property type="entry name" value="GENERAL STRESS PROTEIN"/>
    <property type="match status" value="1"/>
</dbReference>
<name>A0ABU0ACG2_9BACI</name>
<keyword evidence="3" id="KW-1185">Reference proteome</keyword>
<evidence type="ECO:0000313" key="2">
    <source>
        <dbReference type="EMBL" id="MDQ0268937.1"/>
    </source>
</evidence>
<evidence type="ECO:0000313" key="3">
    <source>
        <dbReference type="Proteomes" id="UP001238088"/>
    </source>
</evidence>
<evidence type="ECO:0000256" key="1">
    <source>
        <dbReference type="SAM" id="SignalP"/>
    </source>
</evidence>
<dbReference type="Proteomes" id="UP001238088">
    <property type="component" value="Unassembled WGS sequence"/>
</dbReference>
<keyword evidence="1" id="KW-0732">Signal</keyword>
<dbReference type="InterPro" id="IPR052928">
    <property type="entry name" value="Desiccation-related_membrane"/>
</dbReference>
<feature type="chain" id="PRO_5047021490" evidence="1">
    <location>
        <begin position="21"/>
        <end position="119"/>
    </location>
</feature>
<organism evidence="2 3">
    <name type="scientific">Cytobacillus purgationiresistens</name>
    <dbReference type="NCBI Taxonomy" id="863449"/>
    <lineage>
        <taxon>Bacteria</taxon>
        <taxon>Bacillati</taxon>
        <taxon>Bacillota</taxon>
        <taxon>Bacilli</taxon>
        <taxon>Bacillales</taxon>
        <taxon>Bacillaceae</taxon>
        <taxon>Cytobacillus</taxon>
    </lineage>
</organism>
<protein>
    <submittedName>
        <fullName evidence="2">Gas vesicle protein</fullName>
    </submittedName>
</protein>
<proteinExistence type="predicted"/>
<dbReference type="EMBL" id="JAUSUB010000002">
    <property type="protein sequence ID" value="MDQ0268937.1"/>
    <property type="molecule type" value="Genomic_DNA"/>
</dbReference>
<dbReference type="RefSeq" id="WP_307472086.1">
    <property type="nucleotide sequence ID" value="NZ_JAUSUB010000002.1"/>
</dbReference>
<reference evidence="2 3" key="1">
    <citation type="submission" date="2023-07" db="EMBL/GenBank/DDBJ databases">
        <title>Genomic Encyclopedia of Type Strains, Phase IV (KMG-IV): sequencing the most valuable type-strain genomes for metagenomic binning, comparative biology and taxonomic classification.</title>
        <authorList>
            <person name="Goeker M."/>
        </authorList>
    </citation>
    <scope>NUCLEOTIDE SEQUENCE [LARGE SCALE GENOMIC DNA]</scope>
    <source>
        <strain evidence="2 3">DSM 23494</strain>
    </source>
</reference>
<comment type="caution">
    <text evidence="2">The sequence shown here is derived from an EMBL/GenBank/DDBJ whole genome shotgun (WGS) entry which is preliminary data.</text>
</comment>
<dbReference type="Pfam" id="PF12732">
    <property type="entry name" value="YtxH"/>
    <property type="match status" value="1"/>
</dbReference>
<gene>
    <name evidence="2" type="ORF">J2S17_000806</name>
</gene>
<sequence>MKAKSLFLGLLVGGTAASVAALLSAPASGKETRKYISIQSKVFASQMSELNDQLSVIKKRLVHVGHEGKEAMTALTTDMVESINQWKADILPHQKELQKELQNIEKSIAELEATLDKKK</sequence>
<accession>A0ABU0ACG2</accession>
<dbReference type="InterPro" id="IPR024623">
    <property type="entry name" value="YtxH"/>
</dbReference>
<feature type="signal peptide" evidence="1">
    <location>
        <begin position="1"/>
        <end position="20"/>
    </location>
</feature>
<dbReference type="PANTHER" id="PTHR35792:SF3">
    <property type="entry name" value="IG HYPOTHETICAL 17707"/>
    <property type="match status" value="1"/>
</dbReference>